<reference evidence="2" key="1">
    <citation type="submission" date="2023-08" db="EMBL/GenBank/DDBJ databases">
        <authorList>
            <person name="Alioto T."/>
            <person name="Alioto T."/>
            <person name="Gomez Garrido J."/>
        </authorList>
    </citation>
    <scope>NUCLEOTIDE SEQUENCE</scope>
</reference>
<accession>A0AA36F379</accession>
<organism evidence="2 3">
    <name type="scientific">Octopus vulgaris</name>
    <name type="common">Common octopus</name>
    <dbReference type="NCBI Taxonomy" id="6645"/>
    <lineage>
        <taxon>Eukaryota</taxon>
        <taxon>Metazoa</taxon>
        <taxon>Spiralia</taxon>
        <taxon>Lophotrochozoa</taxon>
        <taxon>Mollusca</taxon>
        <taxon>Cephalopoda</taxon>
        <taxon>Coleoidea</taxon>
        <taxon>Octopodiformes</taxon>
        <taxon>Octopoda</taxon>
        <taxon>Incirrata</taxon>
        <taxon>Octopodidae</taxon>
        <taxon>Octopus</taxon>
    </lineage>
</organism>
<evidence type="ECO:0000256" key="1">
    <source>
        <dbReference type="SAM" id="Phobius"/>
    </source>
</evidence>
<evidence type="ECO:0000313" key="3">
    <source>
        <dbReference type="Proteomes" id="UP001162480"/>
    </source>
</evidence>
<keyword evidence="3" id="KW-1185">Reference proteome</keyword>
<sequence>MMRELVQLPPHHLASQFFYYSSFVTKNVPGTEVWSSLNGFLSVICIYIYKKSRRSRSRIFTNVLSVIINCDP</sequence>
<keyword evidence="1" id="KW-0812">Transmembrane</keyword>
<feature type="transmembrane region" description="Helical" evidence="1">
    <location>
        <begin position="33"/>
        <end position="49"/>
    </location>
</feature>
<name>A0AA36F379_OCTVU</name>
<dbReference type="EMBL" id="OX597817">
    <property type="protein sequence ID" value="CAI9720983.1"/>
    <property type="molecule type" value="Genomic_DNA"/>
</dbReference>
<dbReference type="AlphaFoldDB" id="A0AA36F379"/>
<keyword evidence="1" id="KW-1133">Transmembrane helix</keyword>
<keyword evidence="1" id="KW-0472">Membrane</keyword>
<dbReference type="Proteomes" id="UP001162480">
    <property type="component" value="Chromosome 4"/>
</dbReference>
<gene>
    <name evidence="2" type="ORF">OCTVUL_1B022958</name>
</gene>
<protein>
    <submittedName>
        <fullName evidence="2">Uncharacterized protein</fullName>
    </submittedName>
</protein>
<proteinExistence type="predicted"/>
<evidence type="ECO:0000313" key="2">
    <source>
        <dbReference type="EMBL" id="CAI9720983.1"/>
    </source>
</evidence>